<keyword evidence="5" id="KW-0539">Nucleus</keyword>
<dbReference type="Gene3D" id="3.40.1810.10">
    <property type="entry name" value="Transcription factor, MADS-box"/>
    <property type="match status" value="1"/>
</dbReference>
<dbReference type="InterPro" id="IPR036879">
    <property type="entry name" value="TF_MADSbox_sf"/>
</dbReference>
<reference evidence="8" key="1">
    <citation type="submission" date="2020-10" db="EMBL/GenBank/DDBJ databases">
        <authorList>
            <person name="Han B."/>
            <person name="Lu T."/>
            <person name="Zhao Q."/>
            <person name="Huang X."/>
            <person name="Zhao Y."/>
        </authorList>
    </citation>
    <scope>NUCLEOTIDE SEQUENCE</scope>
</reference>
<evidence type="ECO:0000256" key="6">
    <source>
        <dbReference type="SAM" id="Phobius"/>
    </source>
</evidence>
<keyword evidence="6" id="KW-0812">Transmembrane</keyword>
<evidence type="ECO:0000256" key="2">
    <source>
        <dbReference type="ARBA" id="ARBA00023015"/>
    </source>
</evidence>
<dbReference type="AlphaFoldDB" id="A0A811RDM6"/>
<feature type="transmembrane region" description="Helical" evidence="6">
    <location>
        <begin position="99"/>
        <end position="124"/>
    </location>
</feature>
<dbReference type="EMBL" id="CAJGYO010000014">
    <property type="protein sequence ID" value="CAD6268070.1"/>
    <property type="molecule type" value="Genomic_DNA"/>
</dbReference>
<dbReference type="SUPFAM" id="SSF55455">
    <property type="entry name" value="SRF-like"/>
    <property type="match status" value="1"/>
</dbReference>
<evidence type="ECO:0000256" key="3">
    <source>
        <dbReference type="ARBA" id="ARBA00023125"/>
    </source>
</evidence>
<dbReference type="GO" id="GO:0003677">
    <property type="term" value="F:DNA binding"/>
    <property type="evidence" value="ECO:0007669"/>
    <property type="project" value="UniProtKB-KW"/>
</dbReference>
<accession>A0A811RDM6</accession>
<protein>
    <recommendedName>
        <fullName evidence="7">MADS-box domain-containing protein</fullName>
    </recommendedName>
</protein>
<keyword evidence="4" id="KW-0804">Transcription</keyword>
<dbReference type="GO" id="GO:0005634">
    <property type="term" value="C:nucleus"/>
    <property type="evidence" value="ECO:0007669"/>
    <property type="project" value="UniProtKB-SubCell"/>
</dbReference>
<evidence type="ECO:0000259" key="7">
    <source>
        <dbReference type="PROSITE" id="PS50066"/>
    </source>
</evidence>
<feature type="domain" description="MADS-box" evidence="7">
    <location>
        <begin position="1"/>
        <end position="18"/>
    </location>
</feature>
<keyword evidence="3" id="KW-0238">DNA-binding</keyword>
<dbReference type="SMART" id="SM00432">
    <property type="entry name" value="MADS"/>
    <property type="match status" value="1"/>
</dbReference>
<evidence type="ECO:0000256" key="5">
    <source>
        <dbReference type="ARBA" id="ARBA00023242"/>
    </source>
</evidence>
<keyword evidence="2" id="KW-0805">Transcription regulation</keyword>
<name>A0A811RDM6_9POAL</name>
<dbReference type="OrthoDB" id="1898716at2759"/>
<evidence type="ECO:0000313" key="8">
    <source>
        <dbReference type="EMBL" id="CAD6268070.1"/>
    </source>
</evidence>
<comment type="subcellular location">
    <subcellularLocation>
        <location evidence="1">Nucleus</location>
    </subcellularLocation>
</comment>
<keyword evidence="6" id="KW-0472">Membrane</keyword>
<sequence length="142" mass="16142">MGRGRIEITRIEDNTSRQQVTFCICAATGSSRRRMMSSALSSATPWWRSSSSSPALGACTNEYANSRRNSPGVNVQYHVELMQQVTFCMRRNGLLKKAYDELCAVVCYAVVALIVVFSSCGRLYERVRQQQVRPPFLHAYYW</sequence>
<keyword evidence="6" id="KW-1133">Transmembrane helix</keyword>
<gene>
    <name evidence="8" type="ORF">NCGR_LOCUS51375</name>
</gene>
<evidence type="ECO:0000313" key="9">
    <source>
        <dbReference type="Proteomes" id="UP000604825"/>
    </source>
</evidence>
<dbReference type="InterPro" id="IPR002100">
    <property type="entry name" value="TF_MADSbox"/>
</dbReference>
<dbReference type="Pfam" id="PF00319">
    <property type="entry name" value="SRF-TF"/>
    <property type="match status" value="1"/>
</dbReference>
<feature type="domain" description="MADS-box" evidence="7">
    <location>
        <begin position="83"/>
        <end position="130"/>
    </location>
</feature>
<evidence type="ECO:0000256" key="1">
    <source>
        <dbReference type="ARBA" id="ARBA00004123"/>
    </source>
</evidence>
<keyword evidence="9" id="KW-1185">Reference proteome</keyword>
<dbReference type="PANTHER" id="PTHR48019">
    <property type="entry name" value="SERUM RESPONSE FACTOR HOMOLOG"/>
    <property type="match status" value="1"/>
</dbReference>
<dbReference type="GO" id="GO:0046983">
    <property type="term" value="F:protein dimerization activity"/>
    <property type="evidence" value="ECO:0007669"/>
    <property type="project" value="InterPro"/>
</dbReference>
<organism evidence="8 9">
    <name type="scientific">Miscanthus lutarioriparius</name>
    <dbReference type="NCBI Taxonomy" id="422564"/>
    <lineage>
        <taxon>Eukaryota</taxon>
        <taxon>Viridiplantae</taxon>
        <taxon>Streptophyta</taxon>
        <taxon>Embryophyta</taxon>
        <taxon>Tracheophyta</taxon>
        <taxon>Spermatophyta</taxon>
        <taxon>Magnoliopsida</taxon>
        <taxon>Liliopsida</taxon>
        <taxon>Poales</taxon>
        <taxon>Poaceae</taxon>
        <taxon>PACMAD clade</taxon>
        <taxon>Panicoideae</taxon>
        <taxon>Andropogonodae</taxon>
        <taxon>Andropogoneae</taxon>
        <taxon>Saccharinae</taxon>
        <taxon>Miscanthus</taxon>
    </lineage>
</organism>
<dbReference type="InterPro" id="IPR050142">
    <property type="entry name" value="MADS-box/MEF2_TF"/>
</dbReference>
<dbReference type="PROSITE" id="PS50066">
    <property type="entry name" value="MADS_BOX_2"/>
    <property type="match status" value="2"/>
</dbReference>
<evidence type="ECO:0000256" key="4">
    <source>
        <dbReference type="ARBA" id="ARBA00023163"/>
    </source>
</evidence>
<comment type="caution">
    <text evidence="8">The sequence shown here is derived from an EMBL/GenBank/DDBJ whole genome shotgun (WGS) entry which is preliminary data.</text>
</comment>
<proteinExistence type="predicted"/>
<dbReference type="Proteomes" id="UP000604825">
    <property type="component" value="Unassembled WGS sequence"/>
</dbReference>